<dbReference type="OrthoDB" id="2412578at2759"/>
<protein>
    <submittedName>
        <fullName evidence="1">14235_t:CDS:1</fullName>
    </submittedName>
</protein>
<organism evidence="1 2">
    <name type="scientific">Racocetra fulgida</name>
    <dbReference type="NCBI Taxonomy" id="60492"/>
    <lineage>
        <taxon>Eukaryota</taxon>
        <taxon>Fungi</taxon>
        <taxon>Fungi incertae sedis</taxon>
        <taxon>Mucoromycota</taxon>
        <taxon>Glomeromycotina</taxon>
        <taxon>Glomeromycetes</taxon>
        <taxon>Diversisporales</taxon>
        <taxon>Gigasporaceae</taxon>
        <taxon>Racocetra</taxon>
    </lineage>
</organism>
<sequence length="81" mass="9255">MPLRENVEPEALPEVTITASLLLCKENRKTDEFLDLVQKKTSTRDSEESKGPRGTHNFSEYFSVKNIPILNNQQKITHLKG</sequence>
<dbReference type="Proteomes" id="UP000789396">
    <property type="component" value="Unassembled WGS sequence"/>
</dbReference>
<proteinExistence type="predicted"/>
<dbReference type="EMBL" id="CAJVPZ010033146">
    <property type="protein sequence ID" value="CAG8743626.1"/>
    <property type="molecule type" value="Genomic_DNA"/>
</dbReference>
<name>A0A9N9NM77_9GLOM</name>
<evidence type="ECO:0000313" key="1">
    <source>
        <dbReference type="EMBL" id="CAG8743626.1"/>
    </source>
</evidence>
<accession>A0A9N9NM77</accession>
<dbReference type="AlphaFoldDB" id="A0A9N9NM77"/>
<evidence type="ECO:0000313" key="2">
    <source>
        <dbReference type="Proteomes" id="UP000789396"/>
    </source>
</evidence>
<gene>
    <name evidence="1" type="ORF">RFULGI_LOCUS13068</name>
</gene>
<keyword evidence="2" id="KW-1185">Reference proteome</keyword>
<feature type="non-terminal residue" evidence="1">
    <location>
        <position position="81"/>
    </location>
</feature>
<reference evidence="1" key="1">
    <citation type="submission" date="2021-06" db="EMBL/GenBank/DDBJ databases">
        <authorList>
            <person name="Kallberg Y."/>
            <person name="Tangrot J."/>
            <person name="Rosling A."/>
        </authorList>
    </citation>
    <scope>NUCLEOTIDE SEQUENCE</scope>
    <source>
        <strain evidence="1">IN212</strain>
    </source>
</reference>
<comment type="caution">
    <text evidence="1">The sequence shown here is derived from an EMBL/GenBank/DDBJ whole genome shotgun (WGS) entry which is preliminary data.</text>
</comment>